<dbReference type="AlphaFoldDB" id="A0A3B0ZEC3"/>
<dbReference type="EMBL" id="UOFQ01000044">
    <property type="protein sequence ID" value="VAW86533.1"/>
    <property type="molecule type" value="Genomic_DNA"/>
</dbReference>
<reference evidence="1" key="1">
    <citation type="submission" date="2018-06" db="EMBL/GenBank/DDBJ databases">
        <authorList>
            <person name="Zhirakovskaya E."/>
        </authorList>
    </citation>
    <scope>NUCLEOTIDE SEQUENCE</scope>
</reference>
<sequence length="117" mass="13450">MSVAVFSNQLFNEIYKICKDRNYSEVLTILSRKHPEGVDEDANHRMIDINQIEAQLIADVAIVEHTQAGLIYPYWSDDHPNYDESHEEQFFEVQSFLQAVLLSLSEFDIKTKGGAMV</sequence>
<protein>
    <submittedName>
        <fullName evidence="1">Uncharacterized protein</fullName>
    </submittedName>
</protein>
<accession>A0A3B0ZEC3</accession>
<gene>
    <name evidence="1" type="ORF">MNBD_GAMMA17-2273</name>
</gene>
<proteinExistence type="predicted"/>
<name>A0A3B0ZEC3_9ZZZZ</name>
<organism evidence="1">
    <name type="scientific">hydrothermal vent metagenome</name>
    <dbReference type="NCBI Taxonomy" id="652676"/>
    <lineage>
        <taxon>unclassified sequences</taxon>
        <taxon>metagenomes</taxon>
        <taxon>ecological metagenomes</taxon>
    </lineage>
</organism>
<evidence type="ECO:0000313" key="1">
    <source>
        <dbReference type="EMBL" id="VAW86533.1"/>
    </source>
</evidence>